<dbReference type="CDD" id="cd00829">
    <property type="entry name" value="SCP-x_thiolase"/>
    <property type="match status" value="1"/>
</dbReference>
<comment type="caution">
    <text evidence="3">The sequence shown here is derived from an EMBL/GenBank/DDBJ whole genome shotgun (WGS) entry which is preliminary data.</text>
</comment>
<dbReference type="Pfam" id="PF00108">
    <property type="entry name" value="Thiolase_N"/>
    <property type="match status" value="1"/>
</dbReference>
<dbReference type="InterPro" id="IPR055140">
    <property type="entry name" value="Thiolase_C_2"/>
</dbReference>
<dbReference type="RefSeq" id="WP_188940664.1">
    <property type="nucleotide sequence ID" value="NZ_BMNA01000002.1"/>
</dbReference>
<evidence type="ECO:0000259" key="2">
    <source>
        <dbReference type="Pfam" id="PF22691"/>
    </source>
</evidence>
<keyword evidence="4" id="KW-1185">Reference proteome</keyword>
<dbReference type="InterPro" id="IPR020616">
    <property type="entry name" value="Thiolase_N"/>
</dbReference>
<dbReference type="GO" id="GO:0016747">
    <property type="term" value="F:acyltransferase activity, transferring groups other than amino-acyl groups"/>
    <property type="evidence" value="ECO:0007669"/>
    <property type="project" value="InterPro"/>
</dbReference>
<accession>A0A917SRF7</accession>
<evidence type="ECO:0000259" key="1">
    <source>
        <dbReference type="Pfam" id="PF00108"/>
    </source>
</evidence>
<dbReference type="Gene3D" id="3.40.47.10">
    <property type="match status" value="1"/>
</dbReference>
<dbReference type="PIRSF" id="PIRSF000429">
    <property type="entry name" value="Ac-CoA_Ac_transf"/>
    <property type="match status" value="1"/>
</dbReference>
<dbReference type="Proteomes" id="UP000655208">
    <property type="component" value="Unassembled WGS sequence"/>
</dbReference>
<dbReference type="PANTHER" id="PTHR42870:SF1">
    <property type="entry name" value="NON-SPECIFIC LIPID-TRANSFER PROTEIN-LIKE 2"/>
    <property type="match status" value="1"/>
</dbReference>
<evidence type="ECO:0000313" key="3">
    <source>
        <dbReference type="EMBL" id="GGL94684.1"/>
    </source>
</evidence>
<dbReference type="InterPro" id="IPR002155">
    <property type="entry name" value="Thiolase"/>
</dbReference>
<name>A0A917SRF7_9ACTN</name>
<proteinExistence type="predicted"/>
<reference evidence="3" key="2">
    <citation type="submission" date="2020-09" db="EMBL/GenBank/DDBJ databases">
        <authorList>
            <person name="Sun Q."/>
            <person name="Zhou Y."/>
        </authorList>
    </citation>
    <scope>NUCLEOTIDE SEQUENCE</scope>
    <source>
        <strain evidence="3">CGMCC 4.7308</strain>
    </source>
</reference>
<organism evidence="3 4">
    <name type="scientific">Nakamurella endophytica</name>
    <dbReference type="NCBI Taxonomy" id="1748367"/>
    <lineage>
        <taxon>Bacteria</taxon>
        <taxon>Bacillati</taxon>
        <taxon>Actinomycetota</taxon>
        <taxon>Actinomycetes</taxon>
        <taxon>Nakamurellales</taxon>
        <taxon>Nakamurellaceae</taxon>
        <taxon>Nakamurella</taxon>
    </lineage>
</organism>
<dbReference type="Pfam" id="PF22691">
    <property type="entry name" value="Thiolase_C_1"/>
    <property type="match status" value="1"/>
</dbReference>
<dbReference type="SUPFAM" id="SSF53901">
    <property type="entry name" value="Thiolase-like"/>
    <property type="match status" value="2"/>
</dbReference>
<sequence length="390" mass="40282">MSTTAVIAGIGESKLGKVPEMSALGITVDAALKAIDDAGLQVQDIDGLLLHPAFHVSPRYHIIVAETLGLYVKTMADTTMMGGASYGAALERAKFAVESGLCRNVLIVGGEKLATGHVSGSAMMASVGAHNLDYEYPFAATIPAYYGLLAQRYLHDYGATDADLAAVAVATRKHAALNPGATMRMPITVDDVLASPVISSPLHRLDCSLVSDGAAAYVVSAQGTSKDPRREISMLGIGQAQSYYHMGQLAEGKGDHDLVRTVVDVAGKRAYEQAGLGPGDMDLANIYDSFTITVVVQLEDLGFCGRGEAGAFVTDGNIDPGGKLPVNTHGGLLSNAHPGACGGMLGFTEAVRQLRGEAEGRQVADARAAMVTSASAVASNFSVSILGASA</sequence>
<evidence type="ECO:0000313" key="4">
    <source>
        <dbReference type="Proteomes" id="UP000655208"/>
    </source>
</evidence>
<reference evidence="3" key="1">
    <citation type="journal article" date="2014" name="Int. J. Syst. Evol. Microbiol.">
        <title>Complete genome sequence of Corynebacterium casei LMG S-19264T (=DSM 44701T), isolated from a smear-ripened cheese.</title>
        <authorList>
            <consortium name="US DOE Joint Genome Institute (JGI-PGF)"/>
            <person name="Walter F."/>
            <person name="Albersmeier A."/>
            <person name="Kalinowski J."/>
            <person name="Ruckert C."/>
        </authorList>
    </citation>
    <scope>NUCLEOTIDE SEQUENCE</scope>
    <source>
        <strain evidence="3">CGMCC 4.7308</strain>
    </source>
</reference>
<feature type="domain" description="Thiolase N-terminal" evidence="1">
    <location>
        <begin position="10"/>
        <end position="220"/>
    </location>
</feature>
<dbReference type="InterPro" id="IPR016039">
    <property type="entry name" value="Thiolase-like"/>
</dbReference>
<gene>
    <name evidence="3" type="ORF">GCM10011594_13120</name>
</gene>
<dbReference type="EMBL" id="BMNA01000002">
    <property type="protein sequence ID" value="GGL94684.1"/>
    <property type="molecule type" value="Genomic_DNA"/>
</dbReference>
<protein>
    <submittedName>
        <fullName evidence="3">Thiolase</fullName>
    </submittedName>
</protein>
<dbReference type="PANTHER" id="PTHR42870">
    <property type="entry name" value="ACETYL-COA C-ACETYLTRANSFERASE"/>
    <property type="match status" value="1"/>
</dbReference>
<dbReference type="AlphaFoldDB" id="A0A917SRF7"/>
<feature type="domain" description="Thiolase C-terminal" evidence="2">
    <location>
        <begin position="256"/>
        <end position="387"/>
    </location>
</feature>